<dbReference type="GO" id="GO:0019450">
    <property type="term" value="P:L-cysteine catabolic process to pyruvate"/>
    <property type="evidence" value="ECO:0007669"/>
    <property type="project" value="TreeGrafter"/>
</dbReference>
<name>A0A1H7BL91_9FIRM</name>
<organism evidence="3 4">
    <name type="scientific">Propionispira arboris</name>
    <dbReference type="NCBI Taxonomy" id="84035"/>
    <lineage>
        <taxon>Bacteria</taxon>
        <taxon>Bacillati</taxon>
        <taxon>Bacillota</taxon>
        <taxon>Negativicutes</taxon>
        <taxon>Selenomonadales</taxon>
        <taxon>Selenomonadaceae</taxon>
        <taxon>Propionispira</taxon>
    </lineage>
</organism>
<gene>
    <name evidence="3" type="ORF">SAMN05660742_11616</name>
</gene>
<sequence>MDTKISDDYIAILKEELVPALGCTEPIAIAYIAAKAREMLGAFPEKVLLKCSGNILKNVKSVTVPNTEGLIGIRASMLAGLVGGQVNKKMEVLSQLTQEDLAVVKELLDCKFGDLELLETEINLHLIMIVTAGQDSVLVEIKYNHTNICRIEKNGKSVYQNDDNANKYLGSFTDRSVLNVKDIYEFANIISRNVLGELITQQIDYNIKIAEAGLAGNYGVNIGQTLLGIGGSDVPLQVKIKAYTAAASEARMSGCALPVITNSGSGNQGIATSVPVIVYAREQGLSEEKLYRGLVLANLLTIHQKTLIGRLSAFCGGVSASCSSGAAITYLAGGSLEKINVTIRNTLANVSGIICDGAKPSCAAKIASSLDAAYMAHVLAMSGRNYQPGDGILKNNIEETIAAVGRVACKGMKNTDTEIIKIMLEE</sequence>
<dbReference type="RefSeq" id="WP_245741431.1">
    <property type="nucleotide sequence ID" value="NZ_FNZK01000016.1"/>
</dbReference>
<protein>
    <recommendedName>
        <fullName evidence="1">UPF0597 protein SAMN05660742_11616</fullName>
    </recommendedName>
</protein>
<dbReference type="Pfam" id="PF03313">
    <property type="entry name" value="SDH_alpha"/>
    <property type="match status" value="1"/>
</dbReference>
<evidence type="ECO:0000256" key="1">
    <source>
        <dbReference type="HAMAP-Rule" id="MF_01845"/>
    </source>
</evidence>
<reference evidence="3 4" key="1">
    <citation type="submission" date="2016-10" db="EMBL/GenBank/DDBJ databases">
        <authorList>
            <person name="de Groot N.N."/>
        </authorList>
    </citation>
    <scope>NUCLEOTIDE SEQUENCE [LARGE SCALE GENOMIC DNA]</scope>
    <source>
        <strain evidence="3 4">DSM 2179</strain>
    </source>
</reference>
<comment type="similarity">
    <text evidence="1">Belongs to the UPF0597 family.</text>
</comment>
<dbReference type="GO" id="GO:0080146">
    <property type="term" value="F:L-cysteine desulfhydrase activity"/>
    <property type="evidence" value="ECO:0007669"/>
    <property type="project" value="TreeGrafter"/>
</dbReference>
<dbReference type="InterPro" id="IPR021144">
    <property type="entry name" value="UPF0597"/>
</dbReference>
<dbReference type="AlphaFoldDB" id="A0A1H7BL91"/>
<evidence type="ECO:0000259" key="2">
    <source>
        <dbReference type="Pfam" id="PF03313"/>
    </source>
</evidence>
<accession>A0A1H7BL91</accession>
<feature type="domain" description="Serine dehydratase-like alpha subunit" evidence="2">
    <location>
        <begin position="160"/>
        <end position="420"/>
    </location>
</feature>
<evidence type="ECO:0000313" key="4">
    <source>
        <dbReference type="Proteomes" id="UP000199662"/>
    </source>
</evidence>
<evidence type="ECO:0000313" key="3">
    <source>
        <dbReference type="EMBL" id="SEJ75332.1"/>
    </source>
</evidence>
<dbReference type="EMBL" id="FNZK01000016">
    <property type="protein sequence ID" value="SEJ75332.1"/>
    <property type="molecule type" value="Genomic_DNA"/>
</dbReference>
<dbReference type="STRING" id="84035.SAMN05660742_11616"/>
<dbReference type="PIRSF" id="PIRSF006054">
    <property type="entry name" value="UCP006054"/>
    <property type="match status" value="1"/>
</dbReference>
<dbReference type="PANTHER" id="PTHR30501:SF2">
    <property type="entry name" value="UPF0597 PROTEIN YHAM"/>
    <property type="match status" value="1"/>
</dbReference>
<proteinExistence type="inferred from homology"/>
<dbReference type="PANTHER" id="PTHR30501">
    <property type="entry name" value="UPF0597 PROTEIN YHAM"/>
    <property type="match status" value="1"/>
</dbReference>
<dbReference type="Proteomes" id="UP000199662">
    <property type="component" value="Unassembled WGS sequence"/>
</dbReference>
<dbReference type="InterPro" id="IPR005130">
    <property type="entry name" value="Ser_deHydtase-like_asu"/>
</dbReference>
<dbReference type="HAMAP" id="MF_01845">
    <property type="entry name" value="UPF0597"/>
    <property type="match status" value="1"/>
</dbReference>
<keyword evidence="4" id="KW-1185">Reference proteome</keyword>